<dbReference type="GO" id="GO:0043565">
    <property type="term" value="F:sequence-specific DNA binding"/>
    <property type="evidence" value="ECO:0007669"/>
    <property type="project" value="InterPro"/>
</dbReference>
<dbReference type="RefSeq" id="WP_132171697.1">
    <property type="nucleotide sequence ID" value="NZ_SMKX01000085.1"/>
</dbReference>
<dbReference type="InterPro" id="IPR019888">
    <property type="entry name" value="Tscrpt_reg_AsnC-like"/>
</dbReference>
<evidence type="ECO:0000313" key="5">
    <source>
        <dbReference type="EMBL" id="TDD56182.1"/>
    </source>
</evidence>
<dbReference type="AlphaFoldDB" id="A0A4R4ZHU8"/>
<feature type="domain" description="HTH asnC-type" evidence="4">
    <location>
        <begin position="3"/>
        <end position="50"/>
    </location>
</feature>
<dbReference type="InterPro" id="IPR036388">
    <property type="entry name" value="WH-like_DNA-bd_sf"/>
</dbReference>
<keyword evidence="6" id="KW-1185">Reference proteome</keyword>
<dbReference type="InterPro" id="IPR019887">
    <property type="entry name" value="Tscrpt_reg_AsnC/Lrp_C"/>
</dbReference>
<feature type="domain" description="HTH asnC-type" evidence="4">
    <location>
        <begin position="173"/>
        <end position="229"/>
    </location>
</feature>
<protein>
    <submittedName>
        <fullName evidence="5">Lrp/AsnC family transcriptional regulator</fullName>
    </submittedName>
</protein>
<evidence type="ECO:0000259" key="4">
    <source>
        <dbReference type="PROSITE" id="PS50956"/>
    </source>
</evidence>
<dbReference type="PANTHER" id="PTHR30154">
    <property type="entry name" value="LEUCINE-RESPONSIVE REGULATORY PROTEIN"/>
    <property type="match status" value="1"/>
</dbReference>
<evidence type="ECO:0000256" key="3">
    <source>
        <dbReference type="ARBA" id="ARBA00023163"/>
    </source>
</evidence>
<dbReference type="InterPro" id="IPR000485">
    <property type="entry name" value="AsnC-type_HTH_dom"/>
</dbReference>
<evidence type="ECO:0000313" key="6">
    <source>
        <dbReference type="Proteomes" id="UP000295124"/>
    </source>
</evidence>
<name>A0A4R4ZHU8_9ACTN</name>
<keyword evidence="2" id="KW-0238">DNA-binding</keyword>
<dbReference type="GO" id="GO:0005829">
    <property type="term" value="C:cytosol"/>
    <property type="evidence" value="ECO:0007669"/>
    <property type="project" value="TreeGrafter"/>
</dbReference>
<dbReference type="Gene3D" id="3.30.70.920">
    <property type="match status" value="1"/>
</dbReference>
<evidence type="ECO:0000256" key="2">
    <source>
        <dbReference type="ARBA" id="ARBA00023125"/>
    </source>
</evidence>
<dbReference type="Pfam" id="PF01037">
    <property type="entry name" value="AsnC_trans_reg"/>
    <property type="match status" value="1"/>
</dbReference>
<dbReference type="PRINTS" id="PR00033">
    <property type="entry name" value="HTHASNC"/>
</dbReference>
<dbReference type="EMBL" id="SMKX01000085">
    <property type="protein sequence ID" value="TDD56182.1"/>
    <property type="molecule type" value="Genomic_DNA"/>
</dbReference>
<evidence type="ECO:0000256" key="1">
    <source>
        <dbReference type="ARBA" id="ARBA00023015"/>
    </source>
</evidence>
<gene>
    <name evidence="5" type="ORF">E1263_25570</name>
</gene>
<organism evidence="5 6">
    <name type="scientific">Kribbella antibiotica</name>
    <dbReference type="NCBI Taxonomy" id="190195"/>
    <lineage>
        <taxon>Bacteria</taxon>
        <taxon>Bacillati</taxon>
        <taxon>Actinomycetota</taxon>
        <taxon>Actinomycetes</taxon>
        <taxon>Propionibacteriales</taxon>
        <taxon>Kribbellaceae</taxon>
        <taxon>Kribbella</taxon>
    </lineage>
</organism>
<dbReference type="PANTHER" id="PTHR30154:SF34">
    <property type="entry name" value="TRANSCRIPTIONAL REGULATOR AZLB"/>
    <property type="match status" value="1"/>
</dbReference>
<reference evidence="5 6" key="1">
    <citation type="submission" date="2019-03" db="EMBL/GenBank/DDBJ databases">
        <title>Draft genome sequences of novel Actinobacteria.</title>
        <authorList>
            <person name="Sahin N."/>
            <person name="Ay H."/>
            <person name="Saygin H."/>
        </authorList>
    </citation>
    <scope>NUCLEOTIDE SEQUENCE [LARGE SCALE GENOMIC DNA]</scope>
    <source>
        <strain evidence="5 6">JCM 13523</strain>
    </source>
</reference>
<dbReference type="OrthoDB" id="4050641at2"/>
<accession>A0A4R4ZHU8</accession>
<keyword evidence="1" id="KW-0805">Transcription regulation</keyword>
<keyword evidence="3" id="KW-0804">Transcription</keyword>
<dbReference type="SMART" id="SM00344">
    <property type="entry name" value="HTH_ASNC"/>
    <property type="match status" value="2"/>
</dbReference>
<dbReference type="InterPro" id="IPR011008">
    <property type="entry name" value="Dimeric_a/b-barrel"/>
</dbReference>
<dbReference type="SUPFAM" id="SSF46785">
    <property type="entry name" value="Winged helix' DNA-binding domain"/>
    <property type="match status" value="2"/>
</dbReference>
<dbReference type="Gene3D" id="1.10.10.10">
    <property type="entry name" value="Winged helix-like DNA-binding domain superfamily/Winged helix DNA-binding domain"/>
    <property type="match status" value="2"/>
</dbReference>
<sequence length="310" mass="33105">MTLDELDRGLLHALHLDGRATFSLLGSVLGVSERTVARRYQRLVADGVLRVVGVAAGRSYWMLRISCTTDGALRVGTALARRPDTSWVHLLSGGAELSSGLQTWSDDERQSLLLDKLTRTPQVKSVTAEPVSRTFRGGQASWNALATLTDDQTARLRPDPVDTVVPGKAGPRDRPLLTALAQDGRASYTELAAATGWSETSIRRRVGELRSTGALYFDVDIAPRALGLTVAARLWLSVTPSALATVGQQVAEHPEVVFAGATTGTSNLLVVVVCKDAAALSDYLTDRLATVKAIRAVESAPILRTLKGLA</sequence>
<dbReference type="Proteomes" id="UP000295124">
    <property type="component" value="Unassembled WGS sequence"/>
</dbReference>
<dbReference type="Pfam" id="PF13404">
    <property type="entry name" value="HTH_AsnC-type"/>
    <property type="match status" value="2"/>
</dbReference>
<dbReference type="SUPFAM" id="SSF54909">
    <property type="entry name" value="Dimeric alpha+beta barrel"/>
    <property type="match status" value="1"/>
</dbReference>
<dbReference type="InterPro" id="IPR036390">
    <property type="entry name" value="WH_DNA-bd_sf"/>
</dbReference>
<dbReference type="PROSITE" id="PS50956">
    <property type="entry name" value="HTH_ASNC_2"/>
    <property type="match status" value="2"/>
</dbReference>
<dbReference type="GO" id="GO:0043200">
    <property type="term" value="P:response to amino acid"/>
    <property type="evidence" value="ECO:0007669"/>
    <property type="project" value="TreeGrafter"/>
</dbReference>
<proteinExistence type="predicted"/>
<comment type="caution">
    <text evidence="5">The sequence shown here is derived from an EMBL/GenBank/DDBJ whole genome shotgun (WGS) entry which is preliminary data.</text>
</comment>